<dbReference type="InterPro" id="IPR038765">
    <property type="entry name" value="Papain-like_cys_pep_sf"/>
</dbReference>
<dbReference type="GO" id="GO:0016579">
    <property type="term" value="P:protein deubiquitination"/>
    <property type="evidence" value="ECO:0007669"/>
    <property type="project" value="InterPro"/>
</dbReference>
<dbReference type="Proteomes" id="UP000554482">
    <property type="component" value="Unassembled WGS sequence"/>
</dbReference>
<dbReference type="PANTHER" id="PTHR24006">
    <property type="entry name" value="UBIQUITIN CARBOXYL-TERMINAL HYDROLASE"/>
    <property type="match status" value="1"/>
</dbReference>
<feature type="region of interest" description="Disordered" evidence="8">
    <location>
        <begin position="465"/>
        <end position="487"/>
    </location>
</feature>
<evidence type="ECO:0000256" key="7">
    <source>
        <dbReference type="ARBA" id="ARBA00022807"/>
    </source>
</evidence>
<dbReference type="InterPro" id="IPR018200">
    <property type="entry name" value="USP_CS"/>
</dbReference>
<evidence type="ECO:0000313" key="11">
    <source>
        <dbReference type="Proteomes" id="UP000554482"/>
    </source>
</evidence>
<dbReference type="GO" id="GO:0004843">
    <property type="term" value="F:cysteine-type deubiquitinase activity"/>
    <property type="evidence" value="ECO:0007669"/>
    <property type="project" value="UniProtKB-EC"/>
</dbReference>
<protein>
    <recommendedName>
        <fullName evidence="3">ubiquitinyl hydrolase 1</fullName>
        <ecNumber evidence="3">3.4.19.12</ecNumber>
    </recommendedName>
</protein>
<dbReference type="InterPro" id="IPR028889">
    <property type="entry name" value="USP"/>
</dbReference>
<dbReference type="Gene3D" id="3.90.70.10">
    <property type="entry name" value="Cysteine proteinases"/>
    <property type="match status" value="1"/>
</dbReference>
<dbReference type="InterPro" id="IPR001394">
    <property type="entry name" value="Peptidase_C19_UCH"/>
</dbReference>
<comment type="catalytic activity">
    <reaction evidence="1">
        <text>Thiol-dependent hydrolysis of ester, thioester, amide, peptide and isopeptide bonds formed by the C-terminal Gly of ubiquitin (a 76-residue protein attached to proteins as an intracellular targeting signal).</text>
        <dbReference type="EC" id="3.4.19.12"/>
    </reaction>
</comment>
<dbReference type="OrthoDB" id="2248014at2759"/>
<dbReference type="PROSITE" id="PS50235">
    <property type="entry name" value="USP_3"/>
    <property type="match status" value="1"/>
</dbReference>
<dbReference type="EC" id="3.4.19.12" evidence="3"/>
<keyword evidence="7" id="KW-0788">Thiol protease</keyword>
<dbReference type="GO" id="GO:0005829">
    <property type="term" value="C:cytosol"/>
    <property type="evidence" value="ECO:0007669"/>
    <property type="project" value="TreeGrafter"/>
</dbReference>
<dbReference type="CDD" id="cd02662">
    <property type="entry name" value="Peptidase_C19F"/>
    <property type="match status" value="1"/>
</dbReference>
<sequence length="570" mass="63913">MKFGGEVNVYSLIHKIKHDGFVLFSSIPQYRVAASVLAASGLILAIKNGNLGLLHDVLLKTFTSDSSENLRFIAGLQNMGNNCFFNVILQALASCDSFHQYLESIVEEDSFSAEEMPLMNVLDSLLQELCILRDKKMALNPQRVMLAMDEYIPSFDLTMQQDAAEAFLHLLSSLRKELSECYVPHHCSLADIYAVSLSRISSPLWEHQSEMQRWQQYLLGPFDGILCSTLVCRSCSSQHSMGFEFFHSLPLSPLLDHREAILEGSSLENCLKKFTAAELIENYRCNQCWHNSAINYVSTIGGNETKVGILKCCNKEDSCNCRNLFPEKPILLSNEFSCTIKQLRIARCPKILCIHLQRASVNNFGEPVKIQGHISFPMILDLFPFTKDAIGVAVENLDENVRMIEKHYQPPNPRFNHLNMQYSKQILQSIYGPAKVISEANAGAELVGSLRTKCAEACDGESQVSGSPSEFTTTSMQSDNKINDNQHLPSKSFANQLVSVVEHFGRVGSGHYTVYRRVKHEPDGQHSGEQWFCVSDAKVFHVSEADVLAAEASLLFYEKIEFSNKLPTIL</sequence>
<evidence type="ECO:0000259" key="9">
    <source>
        <dbReference type="PROSITE" id="PS50235"/>
    </source>
</evidence>
<dbReference type="SUPFAM" id="SSF54001">
    <property type="entry name" value="Cysteine proteinases"/>
    <property type="match status" value="1"/>
</dbReference>
<evidence type="ECO:0000256" key="6">
    <source>
        <dbReference type="ARBA" id="ARBA00022801"/>
    </source>
</evidence>
<evidence type="ECO:0000313" key="10">
    <source>
        <dbReference type="EMBL" id="KAF5185880.1"/>
    </source>
</evidence>
<keyword evidence="5" id="KW-0833">Ubl conjugation pathway</keyword>
<evidence type="ECO:0000256" key="5">
    <source>
        <dbReference type="ARBA" id="ARBA00022786"/>
    </source>
</evidence>
<gene>
    <name evidence="10" type="ORF">FRX31_024526</name>
</gene>
<proteinExistence type="inferred from homology"/>
<accession>A0A7J6VNY7</accession>
<organism evidence="10 11">
    <name type="scientific">Thalictrum thalictroides</name>
    <name type="common">Rue-anemone</name>
    <name type="synonym">Anemone thalictroides</name>
    <dbReference type="NCBI Taxonomy" id="46969"/>
    <lineage>
        <taxon>Eukaryota</taxon>
        <taxon>Viridiplantae</taxon>
        <taxon>Streptophyta</taxon>
        <taxon>Embryophyta</taxon>
        <taxon>Tracheophyta</taxon>
        <taxon>Spermatophyta</taxon>
        <taxon>Magnoliopsida</taxon>
        <taxon>Ranunculales</taxon>
        <taxon>Ranunculaceae</taxon>
        <taxon>Thalictroideae</taxon>
        <taxon>Thalictrum</taxon>
    </lineage>
</organism>
<dbReference type="GO" id="GO:0006508">
    <property type="term" value="P:proteolysis"/>
    <property type="evidence" value="ECO:0007669"/>
    <property type="project" value="UniProtKB-KW"/>
</dbReference>
<feature type="domain" description="USP" evidence="9">
    <location>
        <begin position="74"/>
        <end position="560"/>
    </location>
</feature>
<evidence type="ECO:0000256" key="8">
    <source>
        <dbReference type="SAM" id="MobiDB-lite"/>
    </source>
</evidence>
<evidence type="ECO:0000256" key="4">
    <source>
        <dbReference type="ARBA" id="ARBA00022670"/>
    </source>
</evidence>
<keyword evidence="6 10" id="KW-0378">Hydrolase</keyword>
<evidence type="ECO:0000256" key="3">
    <source>
        <dbReference type="ARBA" id="ARBA00012759"/>
    </source>
</evidence>
<evidence type="ECO:0000256" key="1">
    <source>
        <dbReference type="ARBA" id="ARBA00000707"/>
    </source>
</evidence>
<dbReference type="InterPro" id="IPR050164">
    <property type="entry name" value="Peptidase_C19"/>
</dbReference>
<comment type="similarity">
    <text evidence="2">Belongs to the peptidase C19 family.</text>
</comment>
<dbReference type="AlphaFoldDB" id="A0A7J6VNY7"/>
<dbReference type="GO" id="GO:0005634">
    <property type="term" value="C:nucleus"/>
    <property type="evidence" value="ECO:0007669"/>
    <property type="project" value="TreeGrafter"/>
</dbReference>
<reference evidence="10 11" key="1">
    <citation type="submission" date="2020-06" db="EMBL/GenBank/DDBJ databases">
        <title>Transcriptomic and genomic resources for Thalictrum thalictroides and T. hernandezii: Facilitating candidate gene discovery in an emerging model plant lineage.</title>
        <authorList>
            <person name="Arias T."/>
            <person name="Riano-Pachon D.M."/>
            <person name="Di Stilio V.S."/>
        </authorList>
    </citation>
    <scope>NUCLEOTIDE SEQUENCE [LARGE SCALE GENOMIC DNA]</scope>
    <source>
        <strain evidence="11">cv. WT478/WT964</strain>
        <tissue evidence="10">Leaves</tissue>
    </source>
</reference>
<comment type="caution">
    <text evidence="10">The sequence shown here is derived from an EMBL/GenBank/DDBJ whole genome shotgun (WGS) entry which is preliminary data.</text>
</comment>
<dbReference type="EMBL" id="JABWDY010030099">
    <property type="protein sequence ID" value="KAF5185880.1"/>
    <property type="molecule type" value="Genomic_DNA"/>
</dbReference>
<dbReference type="PROSITE" id="PS00972">
    <property type="entry name" value="USP_1"/>
    <property type="match status" value="1"/>
</dbReference>
<evidence type="ECO:0000256" key="2">
    <source>
        <dbReference type="ARBA" id="ARBA00009085"/>
    </source>
</evidence>
<dbReference type="PANTHER" id="PTHR24006:SF888">
    <property type="entry name" value="UBIQUITIN CARBOXYL-TERMINAL HYDROLASE 30"/>
    <property type="match status" value="1"/>
</dbReference>
<name>A0A7J6VNY7_THATH</name>
<dbReference type="Pfam" id="PF00443">
    <property type="entry name" value="UCH"/>
    <property type="match status" value="1"/>
</dbReference>
<keyword evidence="11" id="KW-1185">Reference proteome</keyword>
<keyword evidence="4" id="KW-0645">Protease</keyword>